<evidence type="ECO:0000313" key="2">
    <source>
        <dbReference type="EMBL" id="CAD8129362.1"/>
    </source>
</evidence>
<reference evidence="2" key="1">
    <citation type="submission" date="2021-01" db="EMBL/GenBank/DDBJ databases">
        <authorList>
            <consortium name="Genoscope - CEA"/>
            <person name="William W."/>
        </authorList>
    </citation>
    <scope>NUCLEOTIDE SEQUENCE</scope>
</reference>
<sequence>MAKIIEVKACLEKQCQCNYNKTESLRRVDTNQIILIYRITLPLTQDILSVNQLNQQSQINCEISLQVPHSQTAKLKEIKVIKCQKIGMSHKRKPDTKNILKSQEEKYNPPLLQKYL</sequence>
<comment type="caution">
    <text evidence="2">The sequence shown here is derived from an EMBL/GenBank/DDBJ whole genome shotgun (WGS) entry which is preliminary data.</text>
</comment>
<name>A0A8S1RPV9_9CILI</name>
<protein>
    <submittedName>
        <fullName evidence="2">Uncharacterized protein</fullName>
    </submittedName>
</protein>
<keyword evidence="3" id="KW-1185">Reference proteome</keyword>
<gene>
    <name evidence="2" type="ORF">PSON_ATCC_30995.1.T2190004</name>
</gene>
<dbReference type="Proteomes" id="UP000692954">
    <property type="component" value="Unassembled WGS sequence"/>
</dbReference>
<evidence type="ECO:0000256" key="1">
    <source>
        <dbReference type="SAM" id="MobiDB-lite"/>
    </source>
</evidence>
<organism evidence="2 3">
    <name type="scientific">Paramecium sonneborni</name>
    <dbReference type="NCBI Taxonomy" id="65129"/>
    <lineage>
        <taxon>Eukaryota</taxon>
        <taxon>Sar</taxon>
        <taxon>Alveolata</taxon>
        <taxon>Ciliophora</taxon>
        <taxon>Intramacronucleata</taxon>
        <taxon>Oligohymenophorea</taxon>
        <taxon>Peniculida</taxon>
        <taxon>Parameciidae</taxon>
        <taxon>Paramecium</taxon>
    </lineage>
</organism>
<dbReference type="AlphaFoldDB" id="A0A8S1RPV9"/>
<feature type="region of interest" description="Disordered" evidence="1">
    <location>
        <begin position="89"/>
        <end position="108"/>
    </location>
</feature>
<dbReference type="EMBL" id="CAJJDN010000219">
    <property type="protein sequence ID" value="CAD8129362.1"/>
    <property type="molecule type" value="Genomic_DNA"/>
</dbReference>
<feature type="compositionally biased region" description="Basic and acidic residues" evidence="1">
    <location>
        <begin position="95"/>
        <end position="107"/>
    </location>
</feature>
<evidence type="ECO:0000313" key="3">
    <source>
        <dbReference type="Proteomes" id="UP000692954"/>
    </source>
</evidence>
<proteinExistence type="predicted"/>
<accession>A0A8S1RPV9</accession>